<dbReference type="GO" id="GO:0005975">
    <property type="term" value="P:carbohydrate metabolic process"/>
    <property type="evidence" value="ECO:0007669"/>
    <property type="project" value="InterPro"/>
</dbReference>
<reference evidence="1" key="1">
    <citation type="journal article" date="2020" name="Phytopathology">
        <title>Genome sequence of the chestnut blight fungus Cryphonectria parasitica EP155: A fundamental resource for an archetypical invasive plant pathogen.</title>
        <authorList>
            <person name="Crouch J.A."/>
            <person name="Dawe A."/>
            <person name="Aerts A."/>
            <person name="Barry K."/>
            <person name="Churchill A.C.L."/>
            <person name="Grimwood J."/>
            <person name="Hillman B."/>
            <person name="Milgroom M.G."/>
            <person name="Pangilinan J."/>
            <person name="Smith M."/>
            <person name="Salamov A."/>
            <person name="Schmutz J."/>
            <person name="Yadav J."/>
            <person name="Grigoriev I.V."/>
            <person name="Nuss D."/>
        </authorList>
    </citation>
    <scope>NUCLEOTIDE SEQUENCE</scope>
    <source>
        <strain evidence="1">EP155</strain>
    </source>
</reference>
<keyword evidence="1" id="KW-0378">Hydrolase</keyword>
<dbReference type="SUPFAM" id="SSF48208">
    <property type="entry name" value="Six-hairpin glycosidases"/>
    <property type="match status" value="1"/>
</dbReference>
<dbReference type="InterPro" id="IPR053169">
    <property type="entry name" value="MUG_Protein"/>
</dbReference>
<dbReference type="AlphaFoldDB" id="A0A9P5CQE7"/>
<dbReference type="RefSeq" id="XP_040778410.1">
    <property type="nucleotide sequence ID" value="XM_040919321.1"/>
</dbReference>
<dbReference type="PANTHER" id="PTHR47791:SF1">
    <property type="entry name" value="ENDO MANNANASE, GH76 FAMILY (EUROFUNG)"/>
    <property type="match status" value="1"/>
</dbReference>
<gene>
    <name evidence="1" type="ORF">M406DRAFT_31483</name>
</gene>
<dbReference type="OrthoDB" id="9984024at2759"/>
<organism evidence="1 2">
    <name type="scientific">Cryphonectria parasitica (strain ATCC 38755 / EP155)</name>
    <dbReference type="NCBI Taxonomy" id="660469"/>
    <lineage>
        <taxon>Eukaryota</taxon>
        <taxon>Fungi</taxon>
        <taxon>Dikarya</taxon>
        <taxon>Ascomycota</taxon>
        <taxon>Pezizomycotina</taxon>
        <taxon>Sordariomycetes</taxon>
        <taxon>Sordariomycetidae</taxon>
        <taxon>Diaporthales</taxon>
        <taxon>Cryphonectriaceae</taxon>
        <taxon>Cryphonectria-Endothia species complex</taxon>
        <taxon>Cryphonectria</taxon>
    </lineage>
</organism>
<dbReference type="PANTHER" id="PTHR47791">
    <property type="entry name" value="MEIOTICALLY UP-REGULATED GENE 191 PROTEIN"/>
    <property type="match status" value="1"/>
</dbReference>
<dbReference type="Gene3D" id="1.50.10.20">
    <property type="match status" value="1"/>
</dbReference>
<proteinExistence type="predicted"/>
<sequence>ASYTEWTVAAIEALQTWYDDAGGLWLTTGWWNSANCLTVLGDFYSVDSGSAEELGLSNVFSNTFTQAQLSTSSKVRKMIMARGHSLPIVESHSETSQQRSTTGSSDVVDRGYSGFLNDYYDDEGWWALAWIKAYDVTSTAEYLSMAESIFADMEGGVNATCGGGIWWSKDRTYKNAIANELYLAVAASLANRASDPGTYLAIAEEQWEWFLSSGMINSDHLINDGLTINSDGTCVNNGAAVWSYNQGVILGGLAELYRANGNETLLTEAVAIAEAAMQNLTVDGILHDGCEPNCGGDGSQFKAGVFMRNLQYLQAQVDKDEFQTFILDNANSIWDNDRNSSNYLGIDWSGPPSAGGDPIASTQSSALDALVAAV</sequence>
<dbReference type="Pfam" id="PF03663">
    <property type="entry name" value="Glyco_hydro_76"/>
    <property type="match status" value="1"/>
</dbReference>
<evidence type="ECO:0000313" key="2">
    <source>
        <dbReference type="Proteomes" id="UP000803844"/>
    </source>
</evidence>
<name>A0A9P5CQE7_CRYP1</name>
<dbReference type="Proteomes" id="UP000803844">
    <property type="component" value="Unassembled WGS sequence"/>
</dbReference>
<dbReference type="InterPro" id="IPR008928">
    <property type="entry name" value="6-hairpin_glycosidase_sf"/>
</dbReference>
<keyword evidence="2" id="KW-1185">Reference proteome</keyword>
<feature type="non-terminal residue" evidence="1">
    <location>
        <position position="374"/>
    </location>
</feature>
<comment type="caution">
    <text evidence="1">The sequence shown here is derived from an EMBL/GenBank/DDBJ whole genome shotgun (WGS) entry which is preliminary data.</text>
</comment>
<dbReference type="GO" id="GO:0016787">
    <property type="term" value="F:hydrolase activity"/>
    <property type="evidence" value="ECO:0007669"/>
    <property type="project" value="UniProtKB-KW"/>
</dbReference>
<evidence type="ECO:0000313" key="1">
    <source>
        <dbReference type="EMBL" id="KAF3767449.1"/>
    </source>
</evidence>
<dbReference type="GeneID" id="63836450"/>
<accession>A0A9P5CQE7</accession>
<feature type="non-terminal residue" evidence="1">
    <location>
        <position position="1"/>
    </location>
</feature>
<dbReference type="InterPro" id="IPR005198">
    <property type="entry name" value="Glyco_hydro_76"/>
</dbReference>
<dbReference type="EMBL" id="MU032346">
    <property type="protein sequence ID" value="KAF3767449.1"/>
    <property type="molecule type" value="Genomic_DNA"/>
</dbReference>
<protein>
    <submittedName>
        <fullName evidence="1">Family 76 glycoside hydrolase</fullName>
    </submittedName>
</protein>